<accession>A0A5B7IEV6</accession>
<reference evidence="1 2" key="1">
    <citation type="submission" date="2019-05" db="EMBL/GenBank/DDBJ databases">
        <title>Another draft genome of Portunus trituberculatus and its Hox gene families provides insights of decapod evolution.</title>
        <authorList>
            <person name="Jeong J.-H."/>
            <person name="Song I."/>
            <person name="Kim S."/>
            <person name="Choi T."/>
            <person name="Kim D."/>
            <person name="Ryu S."/>
            <person name="Kim W."/>
        </authorList>
    </citation>
    <scope>NUCLEOTIDE SEQUENCE [LARGE SCALE GENOMIC DNA]</scope>
    <source>
        <tissue evidence="1">Muscle</tissue>
    </source>
</reference>
<keyword evidence="2" id="KW-1185">Reference proteome</keyword>
<gene>
    <name evidence="1" type="ORF">E2C01_074664</name>
</gene>
<dbReference type="AlphaFoldDB" id="A0A5B7IEV6"/>
<organism evidence="1 2">
    <name type="scientific">Portunus trituberculatus</name>
    <name type="common">Swimming crab</name>
    <name type="synonym">Neptunus trituberculatus</name>
    <dbReference type="NCBI Taxonomy" id="210409"/>
    <lineage>
        <taxon>Eukaryota</taxon>
        <taxon>Metazoa</taxon>
        <taxon>Ecdysozoa</taxon>
        <taxon>Arthropoda</taxon>
        <taxon>Crustacea</taxon>
        <taxon>Multicrustacea</taxon>
        <taxon>Malacostraca</taxon>
        <taxon>Eumalacostraca</taxon>
        <taxon>Eucarida</taxon>
        <taxon>Decapoda</taxon>
        <taxon>Pleocyemata</taxon>
        <taxon>Brachyura</taxon>
        <taxon>Eubrachyura</taxon>
        <taxon>Portunoidea</taxon>
        <taxon>Portunidae</taxon>
        <taxon>Portuninae</taxon>
        <taxon>Portunus</taxon>
    </lineage>
</organism>
<sequence length="105" mass="11795">MICGFLSLCQYAHTLTKSDPGPVRRQSPEDCNLEHHRVPTPDGPRPAAAALLFWYGKMGKNERGKETAHVAFFRVPGETTRLWLQSTTVNHTNPSSDRLYNSIKS</sequence>
<dbReference type="EMBL" id="VSRR010052992">
    <property type="protein sequence ID" value="MPC80097.1"/>
    <property type="molecule type" value="Genomic_DNA"/>
</dbReference>
<proteinExistence type="predicted"/>
<evidence type="ECO:0000313" key="2">
    <source>
        <dbReference type="Proteomes" id="UP000324222"/>
    </source>
</evidence>
<dbReference type="Proteomes" id="UP000324222">
    <property type="component" value="Unassembled WGS sequence"/>
</dbReference>
<comment type="caution">
    <text evidence="1">The sequence shown here is derived from an EMBL/GenBank/DDBJ whole genome shotgun (WGS) entry which is preliminary data.</text>
</comment>
<protein>
    <submittedName>
        <fullName evidence="1">Uncharacterized protein</fullName>
    </submittedName>
</protein>
<name>A0A5B7IEV6_PORTR</name>
<evidence type="ECO:0000313" key="1">
    <source>
        <dbReference type="EMBL" id="MPC80097.1"/>
    </source>
</evidence>